<sequence>EEEEEEEEEEEDEEEEEEDEEEEEEDEEEEEEDEEEEEEEDEEEKEEDEEEEEEEDDEEEDDEEEDDEEEEDEEEEDEEDDKVRFGPDYFEDLDLSRSFSRNGRRTNKHHKYLVCAESNIDAMCTVQTLQTLVETLLGGEACYLWCVCDQEADLEDAASMLLMGSESGLWVHVAEALRLCFVTDDVSSLQTSGSITRQQIMTLLSNARARLKFSLAFKLLSINGGLAAHPYPVDPEDGPSPHDDPFVIRELRWSSKLIDLGVDRRVFASTGRSMSAKAKFFYLLVPPTTLSQPVASFQVSPKLSLVSGLETFVPHLSDNIQQTFQSIMSAGDDGLLMVRVGDVFWTKQTVLWNPNAIRLIRGKVVPGNPGDKMVAWFLDGSRKTWKSSTLTKFLPVANFINVYERFKRGTFVFGNISKGQDWRTEYATIEFSNSTARVHLTKPFITVLAAYHYAKSLLTHSKDMIVASSDTTDLDDLDFLKTYFEDDPIELTTNIPTNQFNDANQLSVRLKKADPGLFAYRAVRPENEKYASVCQSNRQPVVMTSDEPGSEMGIPYGSTKDLFNKNRYLCPDVWCPLSRVPLTTSEFVAKGSKCPGYSETPMVFKDLPIWADSDKRYIGFASSIKHPDGFCLPCCFRKPRPPNQCLDQTRRRLGLVSGNINPSVNNDQPRNAPPINRKYIIGWGTTMLDPGRLALLPEVISVALGNPAGMKPGGIDGNKKVYLCVGSPTDPIQPFLACVASILGCTLEALIEDLVEEASDPSFFDLLQLSTLSQTEYINRILTSSFVDPRLVGTQLSLRGILFFDADDSTSFRHPSNLSTVNIVVGSVYAHIYAKVCLATFSDLQKPSINEDLLTVDLPSKLQMPTLRSGKAYKGRDGSIVTDDLRVFGAAEPGVELLPESQSDNKRSVLTFNADCEILAVKDKKDTTRELFFGRQIVGDAELLRFVAMIRDPELPLPIRARRRVIRCRFPDFPGPLIKKLSSDLSKSLDELIDDLIPPIELSTSIEGFVRFRLEDKGEDELFEHLAMRLRSSSST</sequence>
<protein>
    <submittedName>
        <fullName evidence="2">Uncharacterized protein</fullName>
    </submittedName>
</protein>
<accession>A0A250XJN9</accession>
<organism evidence="2 3">
    <name type="scientific">Chlamydomonas eustigma</name>
    <dbReference type="NCBI Taxonomy" id="1157962"/>
    <lineage>
        <taxon>Eukaryota</taxon>
        <taxon>Viridiplantae</taxon>
        <taxon>Chlorophyta</taxon>
        <taxon>core chlorophytes</taxon>
        <taxon>Chlorophyceae</taxon>
        <taxon>CS clade</taxon>
        <taxon>Chlamydomonadales</taxon>
        <taxon>Chlamydomonadaceae</taxon>
        <taxon>Chlamydomonas</taxon>
    </lineage>
</organism>
<dbReference type="Proteomes" id="UP000232323">
    <property type="component" value="Unassembled WGS sequence"/>
</dbReference>
<dbReference type="EMBL" id="BEGY01000096">
    <property type="protein sequence ID" value="GAX83311.1"/>
    <property type="molecule type" value="Genomic_DNA"/>
</dbReference>
<evidence type="ECO:0000313" key="3">
    <source>
        <dbReference type="Proteomes" id="UP000232323"/>
    </source>
</evidence>
<comment type="caution">
    <text evidence="2">The sequence shown here is derived from an EMBL/GenBank/DDBJ whole genome shotgun (WGS) entry which is preliminary data.</text>
</comment>
<feature type="non-terminal residue" evidence="2">
    <location>
        <position position="1"/>
    </location>
</feature>
<keyword evidence="3" id="KW-1185">Reference proteome</keyword>
<dbReference type="InterPro" id="IPR052824">
    <property type="entry name" value="m6A_RNA_Methylation_Regulator"/>
</dbReference>
<evidence type="ECO:0000313" key="2">
    <source>
        <dbReference type="EMBL" id="GAX83311.1"/>
    </source>
</evidence>
<feature type="region of interest" description="Disordered" evidence="1">
    <location>
        <begin position="1"/>
        <end position="89"/>
    </location>
</feature>
<dbReference type="PANTHER" id="PTHR13585">
    <property type="entry name" value="CHASCON, ISOFORM D-RELATED"/>
    <property type="match status" value="1"/>
</dbReference>
<evidence type="ECO:0000256" key="1">
    <source>
        <dbReference type="SAM" id="MobiDB-lite"/>
    </source>
</evidence>
<gene>
    <name evidence="2" type="ORF">CEUSTIGMA_g10737.t1</name>
</gene>
<dbReference type="PANTHER" id="PTHR13585:SF19">
    <property type="entry name" value="ZINC FINGER CCCH DOMAIN-CONTAINING PROTEIN 13"/>
    <property type="match status" value="1"/>
</dbReference>
<name>A0A250XJN9_9CHLO</name>
<dbReference type="STRING" id="1157962.A0A250XJN9"/>
<dbReference type="AlphaFoldDB" id="A0A250XJN9"/>
<feature type="compositionally biased region" description="Acidic residues" evidence="1">
    <location>
        <begin position="1"/>
        <end position="80"/>
    </location>
</feature>
<proteinExistence type="predicted"/>
<reference evidence="2 3" key="1">
    <citation type="submission" date="2017-08" db="EMBL/GenBank/DDBJ databases">
        <title>Acidophilic green algal genome provides insights into adaptation to an acidic environment.</title>
        <authorList>
            <person name="Hirooka S."/>
            <person name="Hirose Y."/>
            <person name="Kanesaki Y."/>
            <person name="Higuchi S."/>
            <person name="Fujiwara T."/>
            <person name="Onuma R."/>
            <person name="Era A."/>
            <person name="Ohbayashi R."/>
            <person name="Uzuka A."/>
            <person name="Nozaki H."/>
            <person name="Yoshikawa H."/>
            <person name="Miyagishima S.Y."/>
        </authorList>
    </citation>
    <scope>NUCLEOTIDE SEQUENCE [LARGE SCALE GENOMIC DNA]</scope>
    <source>
        <strain evidence="2 3">NIES-2499</strain>
    </source>
</reference>